<feature type="compositionally biased region" description="Basic and acidic residues" evidence="1">
    <location>
        <begin position="100"/>
        <end position="134"/>
    </location>
</feature>
<proteinExistence type="predicted"/>
<evidence type="ECO:0000313" key="4">
    <source>
        <dbReference type="Proteomes" id="UP000594342"/>
    </source>
</evidence>
<feature type="transmembrane region" description="Helical" evidence="2">
    <location>
        <begin position="55"/>
        <end position="74"/>
    </location>
</feature>
<keyword evidence="2" id="KW-1133">Transmembrane helix</keyword>
<gene>
    <name evidence="3" type="ORF">YASMINEVIRUS_491</name>
</gene>
<dbReference type="EMBL" id="UPSH01000001">
    <property type="protein sequence ID" value="VBB18028.1"/>
    <property type="molecule type" value="Genomic_DNA"/>
</dbReference>
<keyword evidence="2" id="KW-0472">Membrane</keyword>
<protein>
    <submittedName>
        <fullName evidence="3">Uncharacterized protein</fullName>
    </submittedName>
</protein>
<organism evidence="3 4">
    <name type="scientific">Yasminevirus sp. GU-2018</name>
    <dbReference type="NCBI Taxonomy" id="2420051"/>
    <lineage>
        <taxon>Viruses</taxon>
        <taxon>Varidnaviria</taxon>
        <taxon>Bamfordvirae</taxon>
        <taxon>Nucleocytoviricota</taxon>
        <taxon>Megaviricetes</taxon>
        <taxon>Imitervirales</taxon>
        <taxon>Mimiviridae</taxon>
        <taxon>Klosneuvirinae</taxon>
        <taxon>Yasminevirus</taxon>
        <taxon>Yasminevirus saudimassiliense</taxon>
    </lineage>
</organism>
<accession>A0A5K0U7Q9</accession>
<sequence>MDSLDTFDGSKPNLISSKMLKDIEAKLNVPDASENGNKVINGLGNFYTEYVAPNLFPLIVISLLVIYLTIKYVLKKDREEREIIEEEKERKNEKAKKHMVKVDPDELIEKGSNTREKTRGRDTKEDHRENEAKDISSMISDEYLIDDDDITDSNVDDTNNDNVLEMPESNEDMMKWVMNRETPYDIDKATALMFGGAT</sequence>
<keyword evidence="4" id="KW-1185">Reference proteome</keyword>
<evidence type="ECO:0000256" key="1">
    <source>
        <dbReference type="SAM" id="MobiDB-lite"/>
    </source>
</evidence>
<reference evidence="3 4" key="1">
    <citation type="submission" date="2018-10" db="EMBL/GenBank/DDBJ databases">
        <authorList>
            <consortium name="IHU Genomes"/>
        </authorList>
    </citation>
    <scope>NUCLEOTIDE SEQUENCE [LARGE SCALE GENOMIC DNA]</scope>
    <source>
        <strain evidence="3 4">A1</strain>
    </source>
</reference>
<evidence type="ECO:0000313" key="3">
    <source>
        <dbReference type="EMBL" id="VBB18028.1"/>
    </source>
</evidence>
<feature type="region of interest" description="Disordered" evidence="1">
    <location>
        <begin position="87"/>
        <end position="135"/>
    </location>
</feature>
<name>A0A5K0U7Q9_9VIRU</name>
<comment type="caution">
    <text evidence="3">The sequence shown here is derived from an EMBL/GenBank/DDBJ whole genome shotgun (WGS) entry which is preliminary data.</text>
</comment>
<dbReference type="Proteomes" id="UP000594342">
    <property type="component" value="Unassembled WGS sequence"/>
</dbReference>
<keyword evidence="2" id="KW-0812">Transmembrane</keyword>
<evidence type="ECO:0000256" key="2">
    <source>
        <dbReference type="SAM" id="Phobius"/>
    </source>
</evidence>